<dbReference type="InterPro" id="IPR002052">
    <property type="entry name" value="DNA_methylase_N6_adenine_CS"/>
</dbReference>
<keyword evidence="3" id="KW-1185">Reference proteome</keyword>
<dbReference type="GO" id="GO:0006304">
    <property type="term" value="P:DNA modification"/>
    <property type="evidence" value="ECO:0007669"/>
    <property type="project" value="InterPro"/>
</dbReference>
<organism evidence="2 3">
    <name type="scientific">Exophiala bonariae</name>
    <dbReference type="NCBI Taxonomy" id="1690606"/>
    <lineage>
        <taxon>Eukaryota</taxon>
        <taxon>Fungi</taxon>
        <taxon>Dikarya</taxon>
        <taxon>Ascomycota</taxon>
        <taxon>Pezizomycotina</taxon>
        <taxon>Eurotiomycetes</taxon>
        <taxon>Chaetothyriomycetidae</taxon>
        <taxon>Chaetothyriales</taxon>
        <taxon>Herpotrichiellaceae</taxon>
        <taxon>Exophiala</taxon>
    </lineage>
</organism>
<dbReference type="Pfam" id="PF07669">
    <property type="entry name" value="Eco57I"/>
    <property type="match status" value="1"/>
</dbReference>
<evidence type="ECO:0000313" key="2">
    <source>
        <dbReference type="EMBL" id="KAK5052078.1"/>
    </source>
</evidence>
<sequence>MERLEVEQRLLARMVYRRSRGTPLQYILGSQPFGNLEIECREGVLIPRSETETYTEQVAQILSQLIRHVDKGLDTKHSQRKRIRILELCSGTGCIGLLLHSILKPPSAATSSNRGSVNEDLDLEILGLDISERAINLARANLRSNVEKGHLHLEALTDIQFAKCDIRDVDSIPDELYIETVVGGNGTTHASFRPKSKDRDEHNTSWDIVIANPPYISKKEFIGSGVVEKSVRRYEPRLALIPPDDAQAADQPNQPDLFYRLLLSIAGKLHASILIMEVGDTAQASRVLRLASKKLASDDTQPQIESWRDDGYVRQFPMHNPQPNMDRETKAKASAMEENVSDRVVVCWRNEWATWRRESTINS</sequence>
<reference evidence="2 3" key="1">
    <citation type="submission" date="2023-08" db="EMBL/GenBank/DDBJ databases">
        <title>Black Yeasts Isolated from many extreme environments.</title>
        <authorList>
            <person name="Coleine C."/>
            <person name="Stajich J.E."/>
            <person name="Selbmann L."/>
        </authorList>
    </citation>
    <scope>NUCLEOTIDE SEQUENCE [LARGE SCALE GENOMIC DNA]</scope>
    <source>
        <strain evidence="2 3">CCFEE 5792</strain>
    </source>
</reference>
<accession>A0AAV9N963</accession>
<feature type="domain" description="Type II methyltransferase M.TaqI-like" evidence="1">
    <location>
        <begin position="125"/>
        <end position="220"/>
    </location>
</feature>
<evidence type="ECO:0000313" key="3">
    <source>
        <dbReference type="Proteomes" id="UP001358417"/>
    </source>
</evidence>
<dbReference type="InterPro" id="IPR050320">
    <property type="entry name" value="N5-glutamine_MTase"/>
</dbReference>
<dbReference type="InterPro" id="IPR011639">
    <property type="entry name" value="MethylTrfase_TaqI-like_dom"/>
</dbReference>
<dbReference type="EMBL" id="JAVRRD010000014">
    <property type="protein sequence ID" value="KAK5052078.1"/>
    <property type="molecule type" value="Genomic_DNA"/>
</dbReference>
<dbReference type="InterPro" id="IPR029063">
    <property type="entry name" value="SAM-dependent_MTases_sf"/>
</dbReference>
<name>A0AAV9N963_9EURO</name>
<comment type="caution">
    <text evidence="2">The sequence shown here is derived from an EMBL/GenBank/DDBJ whole genome shotgun (WGS) entry which is preliminary data.</text>
</comment>
<protein>
    <recommendedName>
        <fullName evidence="1">Type II methyltransferase M.TaqI-like domain-containing protein</fullName>
    </recommendedName>
</protein>
<dbReference type="SUPFAM" id="SSF53335">
    <property type="entry name" value="S-adenosyl-L-methionine-dependent methyltransferases"/>
    <property type="match status" value="1"/>
</dbReference>
<gene>
    <name evidence="2" type="ORF">LTR84_002882</name>
</gene>
<dbReference type="AlphaFoldDB" id="A0AAV9N963"/>
<dbReference type="CDD" id="cd02440">
    <property type="entry name" value="AdoMet_MTases"/>
    <property type="match status" value="1"/>
</dbReference>
<proteinExistence type="predicted"/>
<dbReference type="GO" id="GO:0003676">
    <property type="term" value="F:nucleic acid binding"/>
    <property type="evidence" value="ECO:0007669"/>
    <property type="project" value="InterPro"/>
</dbReference>
<dbReference type="Gene3D" id="1.10.8.10">
    <property type="entry name" value="DNA helicase RuvA subunit, C-terminal domain"/>
    <property type="match status" value="1"/>
</dbReference>
<evidence type="ECO:0000259" key="1">
    <source>
        <dbReference type="Pfam" id="PF07669"/>
    </source>
</evidence>
<dbReference type="RefSeq" id="XP_064706092.1">
    <property type="nucleotide sequence ID" value="XM_064846482.1"/>
</dbReference>
<dbReference type="Proteomes" id="UP001358417">
    <property type="component" value="Unassembled WGS sequence"/>
</dbReference>
<dbReference type="GeneID" id="89971081"/>
<dbReference type="Gene3D" id="3.40.50.150">
    <property type="entry name" value="Vaccinia Virus protein VP39"/>
    <property type="match status" value="1"/>
</dbReference>
<dbReference type="GO" id="GO:0008168">
    <property type="term" value="F:methyltransferase activity"/>
    <property type="evidence" value="ECO:0007669"/>
    <property type="project" value="InterPro"/>
</dbReference>
<dbReference type="PANTHER" id="PTHR18895">
    <property type="entry name" value="HEMK METHYLTRANSFERASE"/>
    <property type="match status" value="1"/>
</dbReference>
<dbReference type="GO" id="GO:0005739">
    <property type="term" value="C:mitochondrion"/>
    <property type="evidence" value="ECO:0007669"/>
    <property type="project" value="TreeGrafter"/>
</dbReference>
<dbReference type="PROSITE" id="PS00092">
    <property type="entry name" value="N6_MTASE"/>
    <property type="match status" value="1"/>
</dbReference>
<dbReference type="GO" id="GO:0032259">
    <property type="term" value="P:methylation"/>
    <property type="evidence" value="ECO:0007669"/>
    <property type="project" value="InterPro"/>
</dbReference>
<dbReference type="PANTHER" id="PTHR18895:SF74">
    <property type="entry name" value="MTRF1L RELEASE FACTOR GLUTAMINE METHYLTRANSFERASE"/>
    <property type="match status" value="1"/>
</dbReference>